<evidence type="ECO:0008006" key="2">
    <source>
        <dbReference type="Google" id="ProtNLM"/>
    </source>
</evidence>
<dbReference type="KEGG" id="nta:107825060"/>
<gene>
    <name evidence="1" type="primary">LOC107825060</name>
</gene>
<dbReference type="PaxDb" id="4097-A0A1S4D227"/>
<dbReference type="OrthoDB" id="2919534at2759"/>
<dbReference type="RefSeq" id="XP_016507383.1">
    <property type="nucleotide sequence ID" value="XM_016651897.1"/>
</dbReference>
<accession>A0A1S4D227</accession>
<dbReference type="AlphaFoldDB" id="A0A1S4D227"/>
<sequence>MASETTKGEVILPVTVSDIVQDTKFHIIEGDMGYNALLGRPWIHNMREVPSTLHQMMKFPTKDGIKMVYGKQRATKDLFAVNDVAPINSPRPRRVRKQADSRGTCGLRVFE</sequence>
<proteinExistence type="predicted"/>
<name>A0A1S4D227_TOBAC</name>
<dbReference type="PANTHER" id="PTHR33240">
    <property type="entry name" value="OS08G0508500 PROTEIN"/>
    <property type="match status" value="1"/>
</dbReference>
<protein>
    <recommendedName>
        <fullName evidence="2">Reverse transcriptase domain-containing protein</fullName>
    </recommendedName>
</protein>
<organism evidence="1">
    <name type="scientific">Nicotiana tabacum</name>
    <name type="common">Common tobacco</name>
    <dbReference type="NCBI Taxonomy" id="4097"/>
    <lineage>
        <taxon>Eukaryota</taxon>
        <taxon>Viridiplantae</taxon>
        <taxon>Streptophyta</taxon>
        <taxon>Embryophyta</taxon>
        <taxon>Tracheophyta</taxon>
        <taxon>Spermatophyta</taxon>
        <taxon>Magnoliopsida</taxon>
        <taxon>eudicotyledons</taxon>
        <taxon>Gunneridae</taxon>
        <taxon>Pentapetalae</taxon>
        <taxon>asterids</taxon>
        <taxon>lamiids</taxon>
        <taxon>Solanales</taxon>
        <taxon>Solanaceae</taxon>
        <taxon>Nicotianoideae</taxon>
        <taxon>Nicotianeae</taxon>
        <taxon>Nicotiana</taxon>
    </lineage>
</organism>
<dbReference type="PANTHER" id="PTHR33240:SF8">
    <property type="entry name" value="OS03G0439900 PROTEIN"/>
    <property type="match status" value="1"/>
</dbReference>
<reference evidence="1" key="1">
    <citation type="submission" date="2025-08" db="UniProtKB">
        <authorList>
            <consortium name="RefSeq"/>
        </authorList>
    </citation>
    <scope>IDENTIFICATION</scope>
</reference>
<evidence type="ECO:0000313" key="1">
    <source>
        <dbReference type="RefSeq" id="XP_016507383.1"/>
    </source>
</evidence>
<dbReference type="OMA" id="TTQTIRG"/>